<comment type="caution">
    <text evidence="1">The sequence shown here is derived from an EMBL/GenBank/DDBJ whole genome shotgun (WGS) entry which is preliminary data.</text>
</comment>
<dbReference type="AlphaFoldDB" id="A0A3M9MBM0"/>
<accession>A0A3M9MBM0</accession>
<gene>
    <name evidence="1" type="ORF">EFY87_09085</name>
</gene>
<reference evidence="1 2" key="1">
    <citation type="submission" date="2018-11" db="EMBL/GenBank/DDBJ databases">
        <title>Draft genome of Simplicispira Flexivirga sp. BO-16.</title>
        <authorList>
            <person name="Im W.T."/>
        </authorList>
    </citation>
    <scope>NUCLEOTIDE SEQUENCE [LARGE SCALE GENOMIC DNA]</scope>
    <source>
        <strain evidence="1 2">BO-16</strain>
    </source>
</reference>
<dbReference type="Proteomes" id="UP000271678">
    <property type="component" value="Unassembled WGS sequence"/>
</dbReference>
<protein>
    <recommendedName>
        <fullName evidence="3">DSBA-like thioredoxin domain-containing protein</fullName>
    </recommendedName>
</protein>
<proteinExistence type="predicted"/>
<dbReference type="OrthoDB" id="155520at2"/>
<evidence type="ECO:0000313" key="2">
    <source>
        <dbReference type="Proteomes" id="UP000271678"/>
    </source>
</evidence>
<dbReference type="InterPro" id="IPR036249">
    <property type="entry name" value="Thioredoxin-like_sf"/>
</dbReference>
<dbReference type="SUPFAM" id="SSF52833">
    <property type="entry name" value="Thioredoxin-like"/>
    <property type="match status" value="1"/>
</dbReference>
<dbReference type="EMBL" id="RJJQ01000007">
    <property type="protein sequence ID" value="RNI22946.1"/>
    <property type="molecule type" value="Genomic_DNA"/>
</dbReference>
<name>A0A3M9MBM0_9MICO</name>
<dbReference type="Gene3D" id="3.40.30.10">
    <property type="entry name" value="Glutaredoxin"/>
    <property type="match status" value="1"/>
</dbReference>
<dbReference type="RefSeq" id="WP_123271145.1">
    <property type="nucleotide sequence ID" value="NZ_RJJQ01000007.1"/>
</dbReference>
<keyword evidence="2" id="KW-1185">Reference proteome</keyword>
<organism evidence="1 2">
    <name type="scientific">Flexivirga caeni</name>
    <dbReference type="NCBI Taxonomy" id="2294115"/>
    <lineage>
        <taxon>Bacteria</taxon>
        <taxon>Bacillati</taxon>
        <taxon>Actinomycetota</taxon>
        <taxon>Actinomycetes</taxon>
        <taxon>Micrococcales</taxon>
        <taxon>Dermacoccaceae</taxon>
        <taxon>Flexivirga</taxon>
    </lineage>
</organism>
<sequence length="217" mass="24481">MHIAVWSELHCPWALLTVDRLRQARERHGLNVVFVPRAWPLEWVNHHGTPRHIVAAETAALGTHEPELFLRFTGSSWPSTFLPAFELVAATRRTHGLRSAEDVDYALRLAFFRHGVDVSIQDGLERALELAKDYGAQLNTETVLTEWLRGNPRSDVVDDYVESGLLPIQGSPQVFWPDGTTTHNPGMTDHKWIGDHVELRSTDPGAVERLLLERCGD</sequence>
<evidence type="ECO:0000313" key="1">
    <source>
        <dbReference type="EMBL" id="RNI22946.1"/>
    </source>
</evidence>
<evidence type="ECO:0008006" key="3">
    <source>
        <dbReference type="Google" id="ProtNLM"/>
    </source>
</evidence>